<dbReference type="InterPro" id="IPR037158">
    <property type="entry name" value="Thr_synth_N_sf"/>
</dbReference>
<dbReference type="Gene3D" id="3.40.50.1100">
    <property type="match status" value="2"/>
</dbReference>
<evidence type="ECO:0000313" key="2">
    <source>
        <dbReference type="EMBL" id="MBO8458318.1"/>
    </source>
</evidence>
<dbReference type="PANTHER" id="PTHR42690">
    <property type="entry name" value="THREONINE SYNTHASE FAMILY MEMBER"/>
    <property type="match status" value="1"/>
</dbReference>
<protein>
    <submittedName>
        <fullName evidence="2">Threonine synthase</fullName>
    </submittedName>
</protein>
<dbReference type="EMBL" id="JADIMM010000103">
    <property type="protein sequence ID" value="MBO8458318.1"/>
    <property type="molecule type" value="Genomic_DNA"/>
</dbReference>
<dbReference type="Pfam" id="PF14821">
    <property type="entry name" value="Thr_synth_N"/>
    <property type="match status" value="1"/>
</dbReference>
<sequence length="435" mass="47996">MKLFSTRNSENVVSFREAVKNCVPEDGGLYVPATDENLRSWILYMDENTSFQSICGTLTSALLKEELSPVISERIAAPVFKFTPDIVPLSENMSLLRLYHGESGSHKDYGLSFLASYLEHVLTMEDSNALVLAATTGSLGAGIAKAFKGKKRIKAILMYPQNKVFGIPEESLIENGGNILPLGVSGSIAECHELIRDIYKDRDFVRKNHLTLANTVNIGRLLPQAFFYMYAFTRLKKNVSGDIFYAQAAGNYGNLVAGLYAWRCSLPVSGFITESTSALTTNIGGECVFTDSMVPVKHRDESDPSDPSNLERLEQVFAAGSSLMKSLVFPQKVNVDKIPDVISEFYREKGLFIDSSTATACLAARNILPDIVEDEGHIVLIQKDHPSREAEKLRLICGKAPEIPESLRFIYEQNKNITSIGCNSKELAEIIAKLS</sequence>
<dbReference type="InterPro" id="IPR029144">
    <property type="entry name" value="Thr_synth_N"/>
</dbReference>
<evidence type="ECO:0000259" key="1">
    <source>
        <dbReference type="Pfam" id="PF14821"/>
    </source>
</evidence>
<evidence type="ECO:0000313" key="3">
    <source>
        <dbReference type="Proteomes" id="UP000823638"/>
    </source>
</evidence>
<proteinExistence type="predicted"/>
<organism evidence="2 3">
    <name type="scientific">Candidatus Gallitreponema excrementavium</name>
    <dbReference type="NCBI Taxonomy" id="2840840"/>
    <lineage>
        <taxon>Bacteria</taxon>
        <taxon>Pseudomonadati</taxon>
        <taxon>Spirochaetota</taxon>
        <taxon>Spirochaetia</taxon>
        <taxon>Spirochaetales</taxon>
        <taxon>Candidatus Gallitreponema</taxon>
    </lineage>
</organism>
<accession>A0A9D9HR49</accession>
<reference evidence="2" key="2">
    <citation type="journal article" date="2021" name="PeerJ">
        <title>Extensive microbial diversity within the chicken gut microbiome revealed by metagenomics and culture.</title>
        <authorList>
            <person name="Gilroy R."/>
            <person name="Ravi A."/>
            <person name="Getino M."/>
            <person name="Pursley I."/>
            <person name="Horton D.L."/>
            <person name="Alikhan N.F."/>
            <person name="Baker D."/>
            <person name="Gharbi K."/>
            <person name="Hall N."/>
            <person name="Watson M."/>
            <person name="Adriaenssens E.M."/>
            <person name="Foster-Nyarko E."/>
            <person name="Jarju S."/>
            <person name="Secka A."/>
            <person name="Antonio M."/>
            <person name="Oren A."/>
            <person name="Chaudhuri R.R."/>
            <person name="La Ragione R."/>
            <person name="Hildebrand F."/>
            <person name="Pallen M.J."/>
        </authorList>
    </citation>
    <scope>NUCLEOTIDE SEQUENCE</scope>
    <source>
        <strain evidence="2">10532</strain>
    </source>
</reference>
<dbReference type="SUPFAM" id="SSF53686">
    <property type="entry name" value="Tryptophan synthase beta subunit-like PLP-dependent enzymes"/>
    <property type="match status" value="1"/>
</dbReference>
<reference evidence="2" key="1">
    <citation type="submission" date="2020-10" db="EMBL/GenBank/DDBJ databases">
        <authorList>
            <person name="Gilroy R."/>
        </authorList>
    </citation>
    <scope>NUCLEOTIDE SEQUENCE</scope>
    <source>
        <strain evidence="2">10532</strain>
    </source>
</reference>
<dbReference type="InterPro" id="IPR051166">
    <property type="entry name" value="Threonine_Synthase"/>
</dbReference>
<dbReference type="Gene3D" id="3.90.1380.10">
    <property type="entry name" value="Threonine synthase, N-terminal domain"/>
    <property type="match status" value="1"/>
</dbReference>
<feature type="domain" description="Threonine synthase N-terminal" evidence="1">
    <location>
        <begin position="4"/>
        <end position="67"/>
    </location>
</feature>
<dbReference type="PANTHER" id="PTHR42690:SF1">
    <property type="entry name" value="THREONINE SYNTHASE-LIKE 2"/>
    <property type="match status" value="1"/>
</dbReference>
<name>A0A9D9HR49_9SPIR</name>
<comment type="caution">
    <text evidence="2">The sequence shown here is derived from an EMBL/GenBank/DDBJ whole genome shotgun (WGS) entry which is preliminary data.</text>
</comment>
<dbReference type="AlphaFoldDB" id="A0A9D9HR49"/>
<gene>
    <name evidence="2" type="ORF">IAA81_08865</name>
</gene>
<dbReference type="Proteomes" id="UP000823638">
    <property type="component" value="Unassembled WGS sequence"/>
</dbReference>
<dbReference type="InterPro" id="IPR036052">
    <property type="entry name" value="TrpB-like_PALP_sf"/>
</dbReference>